<feature type="transmembrane region" description="Helical" evidence="1">
    <location>
        <begin position="19"/>
        <end position="37"/>
    </location>
</feature>
<keyword evidence="3" id="KW-1185">Reference proteome</keyword>
<protein>
    <submittedName>
        <fullName evidence="2">Uncharacterized protein</fullName>
    </submittedName>
</protein>
<dbReference type="RefSeq" id="WP_264873737.1">
    <property type="nucleotide sequence ID" value="NZ_BAQD01000147.1"/>
</dbReference>
<keyword evidence="1" id="KW-1133">Transmembrane helix</keyword>
<keyword evidence="1" id="KW-0472">Membrane</keyword>
<comment type="caution">
    <text evidence="2">The sequence shown here is derived from an EMBL/GenBank/DDBJ whole genome shotgun (WGS) entry which is preliminary data.</text>
</comment>
<dbReference type="Proteomes" id="UP001062901">
    <property type="component" value="Unassembled WGS sequence"/>
</dbReference>
<organism evidence="2 3">
    <name type="scientific">Saccharibacter floricola DSM 15669</name>
    <dbReference type="NCBI Taxonomy" id="1123227"/>
    <lineage>
        <taxon>Bacteria</taxon>
        <taxon>Pseudomonadati</taxon>
        <taxon>Pseudomonadota</taxon>
        <taxon>Alphaproteobacteria</taxon>
        <taxon>Acetobacterales</taxon>
        <taxon>Acetobacteraceae</taxon>
        <taxon>Saccharibacter</taxon>
    </lineage>
</organism>
<accession>A0ABQ0P1K9</accession>
<evidence type="ECO:0000313" key="3">
    <source>
        <dbReference type="Proteomes" id="UP001062901"/>
    </source>
</evidence>
<dbReference type="EMBL" id="BAQD01000147">
    <property type="protein sequence ID" value="GBQ08891.1"/>
    <property type="molecule type" value="Genomic_DNA"/>
</dbReference>
<evidence type="ECO:0000313" key="2">
    <source>
        <dbReference type="EMBL" id="GBQ08891.1"/>
    </source>
</evidence>
<gene>
    <name evidence="2" type="ORF">AA15669_1948</name>
</gene>
<reference evidence="2" key="1">
    <citation type="submission" date="2013-04" db="EMBL/GenBank/DDBJ databases">
        <title>The genome sequencing project of 58 acetic acid bacteria.</title>
        <authorList>
            <person name="Okamoto-Kainuma A."/>
            <person name="Ishikawa M."/>
            <person name="Umino S."/>
            <person name="Koizumi Y."/>
            <person name="Shiwa Y."/>
            <person name="Yoshikawa H."/>
            <person name="Matsutani M."/>
            <person name="Matsushita K."/>
        </authorList>
    </citation>
    <scope>NUCLEOTIDE SEQUENCE</scope>
    <source>
        <strain evidence="2">DSM 15669</strain>
    </source>
</reference>
<sequence length="79" mass="8682">MPGDFMDITAFLDLLPSNIGLIVACVIIVCKLVTVTVRPPANGSRWELLYRAISTVALNIGWATNRFQAGRPTDTRPRP</sequence>
<keyword evidence="1" id="KW-0812">Transmembrane</keyword>
<evidence type="ECO:0000256" key="1">
    <source>
        <dbReference type="SAM" id="Phobius"/>
    </source>
</evidence>
<proteinExistence type="predicted"/>
<name>A0ABQ0P1K9_9PROT</name>